<reference evidence="2 3" key="1">
    <citation type="journal article" date="2016" name="Appl. Environ. Microbiol.">
        <title>Function and Phylogeny of Bacterial Butyryl Coenzyme A:Acetate Transferases and Their Diversity in the Proximal Colon of Swine.</title>
        <authorList>
            <person name="Trachsel J."/>
            <person name="Bayles D.O."/>
            <person name="Looft T."/>
            <person name="Levine U.Y."/>
            <person name="Allen H.K."/>
        </authorList>
    </citation>
    <scope>NUCLEOTIDE SEQUENCE [LARGE SCALE GENOMIC DNA]</scope>
    <source>
        <strain evidence="2 3">68-3-10</strain>
    </source>
</reference>
<protein>
    <recommendedName>
        <fullName evidence="1">CarD-like/TRCF RNAP-interacting domain-containing protein</fullName>
    </recommendedName>
</protein>
<dbReference type="SMART" id="SM01058">
    <property type="entry name" value="CarD_TRCF"/>
    <property type="match status" value="1"/>
</dbReference>
<dbReference type="OrthoDB" id="9786074at2"/>
<organism evidence="2 3">
    <name type="scientific">Hornefia porci</name>
    <dbReference type="NCBI Taxonomy" id="2652292"/>
    <lineage>
        <taxon>Bacteria</taxon>
        <taxon>Bacillati</taxon>
        <taxon>Bacillota</taxon>
        <taxon>Clostridia</taxon>
        <taxon>Peptostreptococcales</taxon>
        <taxon>Anaerovoracaceae</taxon>
        <taxon>Hornefia</taxon>
    </lineage>
</organism>
<dbReference type="Pfam" id="PF02559">
    <property type="entry name" value="CarD_TRCF_RID"/>
    <property type="match status" value="1"/>
</dbReference>
<evidence type="ECO:0000313" key="2">
    <source>
        <dbReference type="EMBL" id="OLR55325.1"/>
    </source>
</evidence>
<dbReference type="Gene3D" id="2.40.10.170">
    <property type="match status" value="1"/>
</dbReference>
<sequence length="173" mass="19795">MYEAGDLIMYGATGVCRVDAVSTGVFDPDDDRQYYVLQPLYQTGTIYAPIDNNKVFTRPIISEDEANALIDSMPEIHSEVFKSSSIQQLSKHYQEVIDTHECEGLVELTKSIHLKKEEAVKQNRHLGQIDRKFMKRAEDLLFGEIAAALQIPREEVSSYIRKRTGLRIEETRE</sequence>
<feature type="domain" description="CarD-like/TRCF RNAP-interacting" evidence="1">
    <location>
        <begin position="1"/>
        <end position="113"/>
    </location>
</feature>
<evidence type="ECO:0000259" key="1">
    <source>
        <dbReference type="SMART" id="SM01058"/>
    </source>
</evidence>
<comment type="caution">
    <text evidence="2">The sequence shown here is derived from an EMBL/GenBank/DDBJ whole genome shotgun (WGS) entry which is preliminary data.</text>
</comment>
<dbReference type="InterPro" id="IPR003711">
    <property type="entry name" value="CarD-like/TRCF_RID"/>
</dbReference>
<dbReference type="RefSeq" id="WP_075712320.1">
    <property type="nucleotide sequence ID" value="NZ_MJIE01000001.1"/>
</dbReference>
<keyword evidence="3" id="KW-1185">Reference proteome</keyword>
<gene>
    <name evidence="2" type="ORF">BHK98_04130</name>
</gene>
<dbReference type="Gene3D" id="1.20.58.1290">
    <property type="entry name" value="CarD-like, C-terminal domain"/>
    <property type="match status" value="1"/>
</dbReference>
<dbReference type="InterPro" id="IPR042215">
    <property type="entry name" value="CarD-like_C"/>
</dbReference>
<proteinExistence type="predicted"/>
<accession>A0A1Q9JGK4</accession>
<dbReference type="EMBL" id="MJIE01000001">
    <property type="protein sequence ID" value="OLR55325.1"/>
    <property type="molecule type" value="Genomic_DNA"/>
</dbReference>
<dbReference type="STRING" id="1261640.BHK98_04130"/>
<evidence type="ECO:0000313" key="3">
    <source>
        <dbReference type="Proteomes" id="UP000187404"/>
    </source>
</evidence>
<name>A0A1Q9JGK4_9FIRM</name>
<dbReference type="Proteomes" id="UP000187404">
    <property type="component" value="Unassembled WGS sequence"/>
</dbReference>
<dbReference type="AlphaFoldDB" id="A0A1Q9JGK4"/>